<feature type="binding site" evidence="6">
    <location>
        <position position="93"/>
    </location>
    <ligand>
        <name>(6S)-NADPHX</name>
        <dbReference type="ChEBI" id="CHEBI:64076"/>
    </ligand>
</feature>
<name>A0A1T5KIV1_9MICO</name>
<keyword evidence="4 6" id="KW-0520">NAD</keyword>
<dbReference type="STRING" id="123320.SAMN06309945_2264"/>
<evidence type="ECO:0000256" key="1">
    <source>
        <dbReference type="ARBA" id="ARBA00022741"/>
    </source>
</evidence>
<dbReference type="GO" id="GO:0046496">
    <property type="term" value="P:nicotinamide nucleotide metabolic process"/>
    <property type="evidence" value="ECO:0007669"/>
    <property type="project" value="UniProtKB-UniRule"/>
</dbReference>
<feature type="binding site" evidence="6">
    <location>
        <position position="218"/>
    </location>
    <ligand>
        <name>AMP</name>
        <dbReference type="ChEBI" id="CHEBI:456215"/>
    </ligand>
</feature>
<keyword evidence="5 6" id="KW-0456">Lyase</keyword>
<dbReference type="OrthoDB" id="9806925at2"/>
<dbReference type="GO" id="GO:0016301">
    <property type="term" value="F:kinase activity"/>
    <property type="evidence" value="ECO:0007669"/>
    <property type="project" value="UniProtKB-KW"/>
</dbReference>
<keyword evidence="8" id="KW-0418">Kinase</keyword>
<keyword evidence="9" id="KW-1185">Reference proteome</keyword>
<dbReference type="Gene3D" id="3.40.1190.20">
    <property type="match status" value="1"/>
</dbReference>
<dbReference type="EC" id="4.2.1.136" evidence="6"/>
<dbReference type="InterPro" id="IPR029056">
    <property type="entry name" value="Ribokinase-like"/>
</dbReference>
<feature type="domain" description="YjeF C-terminal" evidence="7">
    <location>
        <begin position="8"/>
        <end position="283"/>
    </location>
</feature>
<comment type="catalytic activity">
    <reaction evidence="6">
        <text>(6S)-NADHX + ADP = AMP + phosphate + NADH + H(+)</text>
        <dbReference type="Rhea" id="RHEA:32223"/>
        <dbReference type="ChEBI" id="CHEBI:15378"/>
        <dbReference type="ChEBI" id="CHEBI:43474"/>
        <dbReference type="ChEBI" id="CHEBI:57945"/>
        <dbReference type="ChEBI" id="CHEBI:64074"/>
        <dbReference type="ChEBI" id="CHEBI:456215"/>
        <dbReference type="ChEBI" id="CHEBI:456216"/>
        <dbReference type="EC" id="4.2.1.136"/>
    </reaction>
</comment>
<feature type="binding site" evidence="6">
    <location>
        <position position="219"/>
    </location>
    <ligand>
        <name>(6S)-NADPHX</name>
        <dbReference type="ChEBI" id="CHEBI:64076"/>
    </ligand>
</feature>
<dbReference type="GO" id="GO:0110051">
    <property type="term" value="P:metabolite repair"/>
    <property type="evidence" value="ECO:0007669"/>
    <property type="project" value="TreeGrafter"/>
</dbReference>
<organism evidence="8 9">
    <name type="scientific">Okibacterium fritillariae</name>
    <dbReference type="NCBI Taxonomy" id="123320"/>
    <lineage>
        <taxon>Bacteria</taxon>
        <taxon>Bacillati</taxon>
        <taxon>Actinomycetota</taxon>
        <taxon>Actinomycetes</taxon>
        <taxon>Micrococcales</taxon>
        <taxon>Microbacteriaceae</taxon>
        <taxon>Okibacterium</taxon>
    </lineage>
</organism>
<dbReference type="EMBL" id="FUZP01000002">
    <property type="protein sequence ID" value="SKC63365.1"/>
    <property type="molecule type" value="Genomic_DNA"/>
</dbReference>
<dbReference type="PROSITE" id="PS51383">
    <property type="entry name" value="YJEF_C_3"/>
    <property type="match status" value="1"/>
</dbReference>
<dbReference type="Pfam" id="PF01256">
    <property type="entry name" value="Carb_kinase"/>
    <property type="match status" value="1"/>
</dbReference>
<evidence type="ECO:0000259" key="7">
    <source>
        <dbReference type="PROSITE" id="PS51383"/>
    </source>
</evidence>
<keyword evidence="3 6" id="KW-0521">NADP</keyword>
<proteinExistence type="inferred from homology"/>
<comment type="subunit">
    <text evidence="6">Homotetramer.</text>
</comment>
<evidence type="ECO:0000313" key="8">
    <source>
        <dbReference type="EMBL" id="SKC63365.1"/>
    </source>
</evidence>
<dbReference type="PANTHER" id="PTHR12592">
    <property type="entry name" value="ATP-DEPENDENT (S)-NAD(P)H-HYDRATE DEHYDRATASE FAMILY MEMBER"/>
    <property type="match status" value="1"/>
</dbReference>
<sequence length="289" mass="29440">MSEWTAFTDDDAARWISVPAPDDDKYSRGVLGAITGSTSYPGAAVLSVQAAHRTGVGMVRYLGPRHPSELVLARRPEVVTADGRVQAWVIGSGIDEQALKPKRRARIIRALESGDPAVIDAGVLGLFAEHRLTAGGGGRTKSILTPHFSELVALLGRTGIDTDVDAVKQAPADWAVRAAEASGSVVLLKGNTTYIADPDGARLTVSGAPSWLATAGSGDVLGGVLGALVATHRDAIDADAGALAPLAATGALLHARAAELASAGGPIAALDVADALGSAIKSWLNSASH</sequence>
<dbReference type="GO" id="GO:0052855">
    <property type="term" value="F:ADP-dependent NAD(P)H-hydrate dehydratase activity"/>
    <property type="evidence" value="ECO:0007669"/>
    <property type="project" value="UniProtKB-UniRule"/>
</dbReference>
<evidence type="ECO:0000256" key="2">
    <source>
        <dbReference type="ARBA" id="ARBA00022840"/>
    </source>
</evidence>
<evidence type="ECO:0000256" key="5">
    <source>
        <dbReference type="ARBA" id="ARBA00023239"/>
    </source>
</evidence>
<evidence type="ECO:0000256" key="3">
    <source>
        <dbReference type="ARBA" id="ARBA00022857"/>
    </source>
</evidence>
<comment type="catalytic activity">
    <reaction evidence="6">
        <text>(6S)-NADPHX + ADP = AMP + phosphate + NADPH + H(+)</text>
        <dbReference type="Rhea" id="RHEA:32235"/>
        <dbReference type="ChEBI" id="CHEBI:15378"/>
        <dbReference type="ChEBI" id="CHEBI:43474"/>
        <dbReference type="ChEBI" id="CHEBI:57783"/>
        <dbReference type="ChEBI" id="CHEBI:64076"/>
        <dbReference type="ChEBI" id="CHEBI:456215"/>
        <dbReference type="ChEBI" id="CHEBI:456216"/>
        <dbReference type="EC" id="4.2.1.136"/>
    </reaction>
</comment>
<dbReference type="GO" id="GO:0005524">
    <property type="term" value="F:ATP binding"/>
    <property type="evidence" value="ECO:0007669"/>
    <property type="project" value="UniProtKB-KW"/>
</dbReference>
<dbReference type="SUPFAM" id="SSF53613">
    <property type="entry name" value="Ribokinase-like"/>
    <property type="match status" value="1"/>
</dbReference>
<comment type="similarity">
    <text evidence="6">Belongs to the NnrD/CARKD family.</text>
</comment>
<accession>A0A1T5KIV1</accession>
<evidence type="ECO:0000256" key="6">
    <source>
        <dbReference type="HAMAP-Rule" id="MF_01965"/>
    </source>
</evidence>
<feature type="binding site" evidence="6">
    <location>
        <begin position="189"/>
        <end position="193"/>
    </location>
    <ligand>
        <name>AMP</name>
        <dbReference type="ChEBI" id="CHEBI:456215"/>
    </ligand>
</feature>
<gene>
    <name evidence="6" type="primary">nnrD</name>
    <name evidence="8" type="ORF">SAMN06309945_2264</name>
</gene>
<dbReference type="InterPro" id="IPR000631">
    <property type="entry name" value="CARKD"/>
</dbReference>
<feature type="binding site" evidence="6">
    <location>
        <position position="147"/>
    </location>
    <ligand>
        <name>(6S)-NADPHX</name>
        <dbReference type="ChEBI" id="CHEBI:64076"/>
    </ligand>
</feature>
<dbReference type="RefSeq" id="WP_079728308.1">
    <property type="nucleotide sequence ID" value="NZ_FUZP01000002.1"/>
</dbReference>
<keyword evidence="1 6" id="KW-0547">Nucleotide-binding</keyword>
<feature type="binding site" evidence="6">
    <location>
        <position position="43"/>
    </location>
    <ligand>
        <name>(6S)-NADPHX</name>
        <dbReference type="ChEBI" id="CHEBI:64076"/>
    </ligand>
</feature>
<reference evidence="8 9" key="1">
    <citation type="submission" date="2017-02" db="EMBL/GenBank/DDBJ databases">
        <authorList>
            <person name="Peterson S.W."/>
        </authorList>
    </citation>
    <scope>NUCLEOTIDE SEQUENCE [LARGE SCALE GENOMIC DNA]</scope>
    <source>
        <strain evidence="8 9">VKM Ac-2059</strain>
    </source>
</reference>
<dbReference type="PANTHER" id="PTHR12592:SF0">
    <property type="entry name" value="ATP-DEPENDENT (S)-NAD(P)H-HYDRATE DEHYDRATASE"/>
    <property type="match status" value="1"/>
</dbReference>
<dbReference type="HAMAP" id="MF_01965">
    <property type="entry name" value="NADHX_dehydratase"/>
    <property type="match status" value="1"/>
</dbReference>
<keyword evidence="8" id="KW-0808">Transferase</keyword>
<dbReference type="AlphaFoldDB" id="A0A1T5KIV1"/>
<dbReference type="Proteomes" id="UP000190857">
    <property type="component" value="Unassembled WGS sequence"/>
</dbReference>
<evidence type="ECO:0000313" key="9">
    <source>
        <dbReference type="Proteomes" id="UP000190857"/>
    </source>
</evidence>
<keyword evidence="2 6" id="KW-0067">ATP-binding</keyword>
<dbReference type="GO" id="GO:0052856">
    <property type="term" value="F:NAD(P)HX epimerase activity"/>
    <property type="evidence" value="ECO:0007669"/>
    <property type="project" value="TreeGrafter"/>
</dbReference>
<protein>
    <recommendedName>
        <fullName evidence="6">ADP-dependent (S)-NAD(P)H-hydrate dehydratase</fullName>
        <ecNumber evidence="6">4.2.1.136</ecNumber>
    </recommendedName>
    <alternativeName>
        <fullName evidence="6">ADP-dependent NAD(P)HX dehydratase</fullName>
    </alternativeName>
</protein>
<comment type="cofactor">
    <cofactor evidence="6">
        <name>Mg(2+)</name>
        <dbReference type="ChEBI" id="CHEBI:18420"/>
    </cofactor>
</comment>
<evidence type="ECO:0000256" key="4">
    <source>
        <dbReference type="ARBA" id="ARBA00023027"/>
    </source>
</evidence>
<comment type="function">
    <text evidence="6">Catalyzes the dehydration of the S-form of NAD(P)HX at the expense of ADP, which is converted to AMP. Together with NAD(P)HX epimerase, which catalyzes the epimerization of the S- and R-forms, the enzyme allows the repair of both epimers of NAD(P)HX, a damaged form of NAD(P)H that is a result of enzymatic or heat-dependent hydration.</text>
</comment>
<dbReference type="CDD" id="cd01171">
    <property type="entry name" value="YXKO-related"/>
    <property type="match status" value="1"/>
</dbReference>